<organism evidence="2 3">
    <name type="scientific">Ureaplasma zalophigenitalium</name>
    <dbReference type="NCBI Taxonomy" id="907723"/>
    <lineage>
        <taxon>Bacteria</taxon>
        <taxon>Bacillati</taxon>
        <taxon>Mycoplasmatota</taxon>
        <taxon>Mycoplasmoidales</taxon>
        <taxon>Mycoplasmoidaceae</taxon>
        <taxon>Ureaplasma</taxon>
    </lineage>
</organism>
<dbReference type="InterPro" id="IPR027593">
    <property type="entry name" value="Aro_clust"/>
</dbReference>
<evidence type="ECO:0008006" key="4">
    <source>
        <dbReference type="Google" id="ProtNLM"/>
    </source>
</evidence>
<protein>
    <recommendedName>
        <fullName evidence="4">DUF31 domain-containing protein</fullName>
    </recommendedName>
</protein>
<gene>
    <name evidence="2" type="ORF">OF365_01090</name>
</gene>
<reference evidence="2 3" key="1">
    <citation type="journal article" date="2020" name="Int. J. Syst. Evol. Microbiol.">
        <title>Ureaplasma miroungigenitalium sp. nov. isolated from northern elephant seals (Mirounga angustirostris) and Ureaplasma zalophigenitalium sp. nov. isolated from California sea lions (Zalophus californianus).</title>
        <authorList>
            <person name="Volokhov D.V."/>
            <person name="Gulland F.M."/>
            <person name="Gao Y."/>
            <person name="Chizhikov V.E."/>
        </authorList>
    </citation>
    <scope>NUCLEOTIDE SEQUENCE [LARGE SCALE GENOMIC DNA]</scope>
    <source>
        <strain evidence="2 3">CSL7644-GEN</strain>
    </source>
</reference>
<evidence type="ECO:0000313" key="3">
    <source>
        <dbReference type="Proteomes" id="UP001207252"/>
    </source>
</evidence>
<accession>A0ABT3BNX5</accession>
<dbReference type="Proteomes" id="UP001207252">
    <property type="component" value="Unassembled WGS sequence"/>
</dbReference>
<evidence type="ECO:0000256" key="1">
    <source>
        <dbReference type="SAM" id="Phobius"/>
    </source>
</evidence>
<dbReference type="EMBL" id="JAOXHJ010000002">
    <property type="protein sequence ID" value="MCV3753962.1"/>
    <property type="molecule type" value="Genomic_DNA"/>
</dbReference>
<dbReference type="RefSeq" id="WP_263817766.1">
    <property type="nucleotide sequence ID" value="NZ_JAOXHJ010000002.1"/>
</dbReference>
<keyword evidence="1" id="KW-1133">Transmembrane helix</keyword>
<feature type="transmembrane region" description="Helical" evidence="1">
    <location>
        <begin position="12"/>
        <end position="32"/>
    </location>
</feature>
<proteinExistence type="predicted"/>
<name>A0ABT3BNX5_9BACT</name>
<keyword evidence="1" id="KW-0812">Transmembrane</keyword>
<dbReference type="NCBIfam" id="TIGR04313">
    <property type="entry name" value="aro_clust_Mycop"/>
    <property type="match status" value="2"/>
</dbReference>
<comment type="caution">
    <text evidence="2">The sequence shown here is derived from an EMBL/GenBank/DDBJ whole genome shotgun (WGS) entry which is preliminary data.</text>
</comment>
<sequence length="832" mass="98811">MKVKNKKIIIPLVLGSIIGLSSILSLSISLGIKHKKKNNQKVDLQKYNTLLSPQYDNLINSFFNQDSSQAAQYAFSQKQISASHIQDLKLALSFFNPHRTKGYDEEQKGDLNFNKRYKRTRIRSRDQLFSSMTTDWLWTLLNINNFEFLFNPYGHDSYRYFYGEQDLFVKNKKEIKSTVQLVNNRNIASFNINELPKGHFYNFVGIDKDIEKIDMVRRVYNLKNDERLINKIFIYENDHLNLYVDLQQEQIHHDVYVDFKDQQNKVIPQRMQLNNHLLSLDLTSTPLEKNKRYEISNLYTFNDQNEKVFLNKYLSVMHYQAFTINDLVFQMKNTKHQAVLKFDLTHDTNLSNSELFKKFSPGTQVTGVFEIWNENNNVISINNTSFNEIYEYKWAQSKDNFYQEKSVYYLVYDHNKILRLTKLKDEQELFYGRLDWDLFVFDHEIKKDELVKFANIFEEKTKAAIDQEFQAEIADIYQEIESNLNPNNLAKIAKHKKIEYQNLLKEFDQSNYYFNLKPRMLKYNHQVAQELQKTIPFKIYSLRSVKADVFLNTIEGKEKTIISKKESKIPEFLEKYNDHELDVVSKNESVEQRISNEIIKSLLNEIYNFDSVLINDYVNEQNDPKYQAQLISQLKQFASEYHKKFDKTAQVSDKTIFDARADAYSQLLSKNWYFVFTHLDKFEFIFIDWFKLPTNTDTGSHHSQEYLTTLSLTEPYKPFRFGDNIFEELKETDVSKAHNSNTLSRELMLKKNNSLFWFNIYTKNKENDKVGIKLYPYSLTFKSSKLSISISTLTNNFHLSYIHGDQRHYDIFEKKLVKQYGLPAKMLMVWKG</sequence>
<keyword evidence="1" id="KW-0472">Membrane</keyword>
<keyword evidence="3" id="KW-1185">Reference proteome</keyword>
<evidence type="ECO:0000313" key="2">
    <source>
        <dbReference type="EMBL" id="MCV3753962.1"/>
    </source>
</evidence>